<evidence type="ECO:0000259" key="1">
    <source>
        <dbReference type="Pfam" id="PF11726"/>
    </source>
</evidence>
<reference evidence="2 3" key="1">
    <citation type="submission" date="2020-06" db="EMBL/GenBank/DDBJ databases">
        <title>REHAB project genomes.</title>
        <authorList>
            <person name="Shaw L.P."/>
        </authorList>
    </citation>
    <scope>NUCLEOTIDE SEQUENCE [LARGE SCALE GENOMIC DNA]</scope>
    <source>
        <strain evidence="2 3">RHB30-C10</strain>
    </source>
</reference>
<protein>
    <submittedName>
        <fullName evidence="2">Inovirus Gp2 family protein</fullName>
    </submittedName>
</protein>
<proteinExistence type="predicted"/>
<organism evidence="2 3">
    <name type="scientific">Escherichia coli</name>
    <dbReference type="NCBI Taxonomy" id="562"/>
    <lineage>
        <taxon>Bacteria</taxon>
        <taxon>Pseudomonadati</taxon>
        <taxon>Pseudomonadota</taxon>
        <taxon>Gammaproteobacteria</taxon>
        <taxon>Enterobacterales</taxon>
        <taxon>Enterobacteriaceae</taxon>
        <taxon>Escherichia</taxon>
    </lineage>
</organism>
<name>A0A2X6J2B6_ECOLX</name>
<dbReference type="Proteomes" id="UP000512322">
    <property type="component" value="Chromosome"/>
</dbReference>
<dbReference type="EMBL" id="CP057293">
    <property type="protein sequence ID" value="QMF66338.1"/>
    <property type="molecule type" value="Genomic_DNA"/>
</dbReference>
<dbReference type="RefSeq" id="WP_111986825.1">
    <property type="nucleotide sequence ID" value="NZ_UCWN01000050.1"/>
</dbReference>
<gene>
    <name evidence="2" type="ORF">HVY77_04455</name>
</gene>
<evidence type="ECO:0000313" key="2">
    <source>
        <dbReference type="EMBL" id="QMF66338.1"/>
    </source>
</evidence>
<dbReference type="Pfam" id="PF11726">
    <property type="entry name" value="YagK_YfjJ_C"/>
    <property type="match status" value="1"/>
</dbReference>
<sequence>MSKIIDSYGPLNKKHERQIYATIDAAMRDYPRLLVVRFDLRLPGEELQDCLTDYRPDHGVWSRFIRSLVAQIKANIRRRKKQGKRVYPCKVRYIGVREFDSSGTKPHYHVCLLLNYLMYCGLHFKRSEHTNQRYPTGLPRMITNAWVRALKLEDKKYHKLVYFPENCACFIFCEEDLDGVVQRVLYLAKTRSKHNEDGWRNFYCSRR</sequence>
<dbReference type="AlphaFoldDB" id="A0A2X6J2B6"/>
<evidence type="ECO:0000313" key="3">
    <source>
        <dbReference type="Proteomes" id="UP000512322"/>
    </source>
</evidence>
<accession>A0A2X6J2B6</accession>
<feature type="domain" description="YagK/YfjJ C-terminal" evidence="1">
    <location>
        <begin position="28"/>
        <end position="205"/>
    </location>
</feature>
<dbReference type="InterPro" id="IPR057271">
    <property type="entry name" value="YagK_YfjJ_C"/>
</dbReference>